<evidence type="ECO:0000313" key="1">
    <source>
        <dbReference type="EMBL" id="GAH51339.1"/>
    </source>
</evidence>
<organism evidence="1">
    <name type="scientific">marine sediment metagenome</name>
    <dbReference type="NCBI Taxonomy" id="412755"/>
    <lineage>
        <taxon>unclassified sequences</taxon>
        <taxon>metagenomes</taxon>
        <taxon>ecological metagenomes</taxon>
    </lineage>
</organism>
<protein>
    <submittedName>
        <fullName evidence="1">Uncharacterized protein</fullName>
    </submittedName>
</protein>
<accession>X1HBV9</accession>
<dbReference type="EMBL" id="BARU01020644">
    <property type="protein sequence ID" value="GAH51339.1"/>
    <property type="molecule type" value="Genomic_DNA"/>
</dbReference>
<gene>
    <name evidence="1" type="ORF">S03H2_33871</name>
</gene>
<sequence length="67" mass="7125">MPDGVSLGVVARIRKELPQDKIWMVVDNQGQESIIPIEQIISVASKVVLFDGLSAGLATDGDSRGFG</sequence>
<reference evidence="1" key="1">
    <citation type="journal article" date="2014" name="Front. Microbiol.">
        <title>High frequency of phylogenetically diverse reductive dehalogenase-homologous genes in deep subseafloor sedimentary metagenomes.</title>
        <authorList>
            <person name="Kawai M."/>
            <person name="Futagami T."/>
            <person name="Toyoda A."/>
            <person name="Takaki Y."/>
            <person name="Nishi S."/>
            <person name="Hori S."/>
            <person name="Arai W."/>
            <person name="Tsubouchi T."/>
            <person name="Morono Y."/>
            <person name="Uchiyama I."/>
            <person name="Ito T."/>
            <person name="Fujiyama A."/>
            <person name="Inagaki F."/>
            <person name="Takami H."/>
        </authorList>
    </citation>
    <scope>NUCLEOTIDE SEQUENCE</scope>
    <source>
        <strain evidence="1">Expedition CK06-06</strain>
    </source>
</reference>
<proteinExistence type="predicted"/>
<dbReference type="AlphaFoldDB" id="X1HBV9"/>
<comment type="caution">
    <text evidence="1">The sequence shown here is derived from an EMBL/GenBank/DDBJ whole genome shotgun (WGS) entry which is preliminary data.</text>
</comment>
<name>X1HBV9_9ZZZZ</name>